<evidence type="ECO:0000313" key="2">
    <source>
        <dbReference type="EMBL" id="NJB97386.1"/>
    </source>
</evidence>
<accession>A0A7X5Y0W0</accession>
<dbReference type="RefSeq" id="WP_241218036.1">
    <property type="nucleotide sequence ID" value="NZ_BAAADY010000013.1"/>
</dbReference>
<gene>
    <name evidence="2" type="ORF">GGR89_001698</name>
</gene>
<evidence type="ECO:0008006" key="4">
    <source>
        <dbReference type="Google" id="ProtNLM"/>
    </source>
</evidence>
<name>A0A7X5Y0W0_9SPHN</name>
<reference evidence="2 3" key="1">
    <citation type="submission" date="2020-03" db="EMBL/GenBank/DDBJ databases">
        <title>Genomic Encyclopedia of Type Strains, Phase IV (KMG-IV): sequencing the most valuable type-strain genomes for metagenomic binning, comparative biology and taxonomic classification.</title>
        <authorList>
            <person name="Goeker M."/>
        </authorList>
    </citation>
    <scope>NUCLEOTIDE SEQUENCE [LARGE SCALE GENOMIC DNA]</scope>
    <source>
        <strain evidence="2 3">DSM 7225</strain>
    </source>
</reference>
<dbReference type="EMBL" id="JAATJB010000004">
    <property type="protein sequence ID" value="NJB97386.1"/>
    <property type="molecule type" value="Genomic_DNA"/>
</dbReference>
<sequence length="246" mass="26299">MLLSVCLLLRRLIADRSGAALLEFALGLPIVLTAGLWAIELTNYAITNQRLSQIALALADNASRVGEFKGTGFTQLREVDLNDVLLAAKQQGTPLNLTANGRITLSSLENSGGTQRIHWQRCIGAKSGPAYDSHYGKTVKADGVTYDPDAGVNTASSGDNSSQHPGTLASNGMGENGAQVSAPTDSGVMFVEINYLYTPLVGKGWFTSTKTMRYVASFVVRDNRDYGQVYNPAPTANRSTCDRYGA</sequence>
<protein>
    <recommendedName>
        <fullName evidence="4">TadE-like protein</fullName>
    </recommendedName>
</protein>
<feature type="region of interest" description="Disordered" evidence="1">
    <location>
        <begin position="150"/>
        <end position="180"/>
    </location>
</feature>
<dbReference type="Proteomes" id="UP000531251">
    <property type="component" value="Unassembled WGS sequence"/>
</dbReference>
<proteinExistence type="predicted"/>
<dbReference type="AlphaFoldDB" id="A0A7X5Y0W0"/>
<keyword evidence="3" id="KW-1185">Reference proteome</keyword>
<comment type="caution">
    <text evidence="2">The sequence shown here is derived from an EMBL/GenBank/DDBJ whole genome shotgun (WGS) entry which is preliminary data.</text>
</comment>
<evidence type="ECO:0000313" key="3">
    <source>
        <dbReference type="Proteomes" id="UP000531251"/>
    </source>
</evidence>
<feature type="compositionally biased region" description="Polar residues" evidence="1">
    <location>
        <begin position="153"/>
        <end position="170"/>
    </location>
</feature>
<evidence type="ECO:0000256" key="1">
    <source>
        <dbReference type="SAM" id="MobiDB-lite"/>
    </source>
</evidence>
<organism evidence="2 3">
    <name type="scientific">Sphingomonas trueperi</name>
    <dbReference type="NCBI Taxonomy" id="53317"/>
    <lineage>
        <taxon>Bacteria</taxon>
        <taxon>Pseudomonadati</taxon>
        <taxon>Pseudomonadota</taxon>
        <taxon>Alphaproteobacteria</taxon>
        <taxon>Sphingomonadales</taxon>
        <taxon>Sphingomonadaceae</taxon>
        <taxon>Sphingomonas</taxon>
    </lineage>
</organism>